<dbReference type="Proteomes" id="UP000030185">
    <property type="component" value="Unassembled WGS sequence"/>
</dbReference>
<dbReference type="EMBL" id="BBLT01000004">
    <property type="protein sequence ID" value="GAL84937.1"/>
    <property type="molecule type" value="Genomic_DNA"/>
</dbReference>
<dbReference type="AlphaFoldDB" id="A0A098LES8"/>
<accession>A0A098LES8</accession>
<sequence>MIHLIPLTIKKEISVVVIVIIGWRLRRKYSSISKTRHRIVAHHVINSHACTWRCRIGKIVFPIMLVHPCCFKKIGHCEFTGRSACTDHIIIQLNHTKVVVSVPSEIHVCLTIIINKSHWVEQPAVKRLNSRCIAIYNVTAYRIFKRTDRAIGNCHTYSTSTIPKIEVKLSIPIGR</sequence>
<keyword evidence="2" id="KW-1185">Reference proteome</keyword>
<name>A0A098LES8_9BACT</name>
<evidence type="ECO:0000313" key="1">
    <source>
        <dbReference type="EMBL" id="GAL84937.1"/>
    </source>
</evidence>
<evidence type="ECO:0000313" key="2">
    <source>
        <dbReference type="Proteomes" id="UP000030185"/>
    </source>
</evidence>
<reference evidence="1 2" key="1">
    <citation type="submission" date="2014-09" db="EMBL/GenBank/DDBJ databases">
        <title>Sporocytophaga myxococcoides PG-01 genome sequencing.</title>
        <authorList>
            <person name="Liu L."/>
            <person name="Gao P.J."/>
            <person name="Chen G.J."/>
            <person name="Wang L.S."/>
        </authorList>
    </citation>
    <scope>NUCLEOTIDE SEQUENCE [LARGE SCALE GENOMIC DNA]</scope>
    <source>
        <strain evidence="1 2">PG-01</strain>
    </source>
</reference>
<proteinExistence type="predicted"/>
<comment type="caution">
    <text evidence="1">The sequence shown here is derived from an EMBL/GenBank/DDBJ whole genome shotgun (WGS) entry which is preliminary data.</text>
</comment>
<gene>
    <name evidence="1" type="ORF">MYP_2164</name>
</gene>
<organism evidence="1 2">
    <name type="scientific">Sporocytophaga myxococcoides</name>
    <dbReference type="NCBI Taxonomy" id="153721"/>
    <lineage>
        <taxon>Bacteria</taxon>
        <taxon>Pseudomonadati</taxon>
        <taxon>Bacteroidota</taxon>
        <taxon>Cytophagia</taxon>
        <taxon>Cytophagales</taxon>
        <taxon>Cytophagaceae</taxon>
        <taxon>Sporocytophaga</taxon>
    </lineage>
</organism>
<protein>
    <submittedName>
        <fullName evidence="1">Uncharacterized protein</fullName>
    </submittedName>
</protein>